<organism evidence="8 9">
    <name type="scientific">Rhodotorula taiwanensis</name>
    <dbReference type="NCBI Taxonomy" id="741276"/>
    <lineage>
        <taxon>Eukaryota</taxon>
        <taxon>Fungi</taxon>
        <taxon>Dikarya</taxon>
        <taxon>Basidiomycota</taxon>
        <taxon>Pucciniomycotina</taxon>
        <taxon>Microbotryomycetes</taxon>
        <taxon>Sporidiobolales</taxon>
        <taxon>Sporidiobolaceae</taxon>
        <taxon>Rhodotorula</taxon>
    </lineage>
</organism>
<dbReference type="SUPFAM" id="SSF51197">
    <property type="entry name" value="Clavaminate synthase-like"/>
    <property type="match status" value="1"/>
</dbReference>
<dbReference type="Pfam" id="PF02668">
    <property type="entry name" value="TauD"/>
    <property type="match status" value="1"/>
</dbReference>
<reference evidence="8 9" key="1">
    <citation type="journal article" date="2018" name="Front. Microbiol.">
        <title>Prospects for Fungal Bioremediation of Acidic Radioactive Waste Sites: Characterization and Genome Sequence of Rhodotorula taiwanensis MD1149.</title>
        <authorList>
            <person name="Tkavc R."/>
            <person name="Matrosova V.Y."/>
            <person name="Grichenko O.E."/>
            <person name="Gostincar C."/>
            <person name="Volpe R.P."/>
            <person name="Klimenkova P."/>
            <person name="Gaidamakova E.K."/>
            <person name="Zhou C.E."/>
            <person name="Stewart B.J."/>
            <person name="Lyman M.G."/>
            <person name="Malfatti S.A."/>
            <person name="Rubinfeld B."/>
            <person name="Courtot M."/>
            <person name="Singh J."/>
            <person name="Dalgard C.L."/>
            <person name="Hamilton T."/>
            <person name="Frey K.G."/>
            <person name="Gunde-Cimerman N."/>
            <person name="Dugan L."/>
            <person name="Daly M.J."/>
        </authorList>
    </citation>
    <scope>NUCLEOTIDE SEQUENCE [LARGE SCALE GENOMIC DNA]</scope>
    <source>
        <strain evidence="8 9">MD1149</strain>
    </source>
</reference>
<feature type="domain" description="TauD/TfdA-like" evidence="7">
    <location>
        <begin position="190"/>
        <end position="542"/>
    </location>
</feature>
<dbReference type="EMBL" id="PJQD01000001">
    <property type="protein sequence ID" value="POY76870.1"/>
    <property type="molecule type" value="Genomic_DNA"/>
</dbReference>
<dbReference type="InterPro" id="IPR051178">
    <property type="entry name" value="TfdA_dioxygenase"/>
</dbReference>
<dbReference type="InterPro" id="IPR003819">
    <property type="entry name" value="TauD/TfdA-like"/>
</dbReference>
<proteinExistence type="inferred from homology"/>
<dbReference type="OrthoDB" id="93019at2759"/>
<keyword evidence="5" id="KW-0560">Oxidoreductase</keyword>
<evidence type="ECO:0000256" key="3">
    <source>
        <dbReference type="ARBA" id="ARBA00022723"/>
    </source>
</evidence>
<evidence type="ECO:0000313" key="8">
    <source>
        <dbReference type="EMBL" id="POY76870.1"/>
    </source>
</evidence>
<protein>
    <recommendedName>
        <fullName evidence="7">TauD/TfdA-like domain-containing protein</fullName>
    </recommendedName>
</protein>
<name>A0A2S5BJC3_9BASI</name>
<accession>A0A2S5BJC3</accession>
<comment type="similarity">
    <text evidence="2">Belongs to the TfdA dioxygenase family.</text>
</comment>
<dbReference type="AlphaFoldDB" id="A0A2S5BJC3"/>
<dbReference type="PANTHER" id="PTHR43779">
    <property type="entry name" value="DIOXYGENASE RV0097-RELATED"/>
    <property type="match status" value="1"/>
</dbReference>
<evidence type="ECO:0000259" key="7">
    <source>
        <dbReference type="Pfam" id="PF02668"/>
    </source>
</evidence>
<keyword evidence="6" id="KW-0408">Iron</keyword>
<dbReference type="GO" id="GO:0051213">
    <property type="term" value="F:dioxygenase activity"/>
    <property type="evidence" value="ECO:0007669"/>
    <property type="project" value="UniProtKB-KW"/>
</dbReference>
<evidence type="ECO:0000256" key="4">
    <source>
        <dbReference type="ARBA" id="ARBA00022964"/>
    </source>
</evidence>
<keyword evidence="9" id="KW-1185">Reference proteome</keyword>
<dbReference type="InterPro" id="IPR042098">
    <property type="entry name" value="TauD-like_sf"/>
</dbReference>
<sequence>MANLLRDLQKAKGDSVPEPERTYILALLGCLYYVYLRETDTNPDLNDPGCTPFQITASDAWSVICSSYRVGGLTPDFLSKHFEYFQRLLVFHCTGLTGKIPNGTRRDYVTATSRRLSACVDDLDVDPRPVSTSLNAHPSVQAEHPLSTLLAKMTIPLSPAPSHITVRPVPYAASVGKRVRNEQFGVIVAGISDINSLSSAEFQVVEQLLYKHGVVVFEDVDLTSAGQWALTSAFDPAAVEYGHGPDGKRDTRSILHKDLRNLSGTPVQLIGNGVVTDPHILQGLESPCQLAHPSHQSFHKTQISDEDSAKGFTRFYRWHMDAALYQRDPPKVTTLYGLEMPTSRRNIVRYDDGTGDELEVPLGGTAFVSGKLMFDLLTPELKSLAVRTRVKYMPHPYIAIGTAKSRPTGLGMESDGLEVPFEDLPPWEEEHVKIFPMCWRNPVTEKLHLQVHPSGVHELLIEPLPPTSKRTSETLYPDGAHLTDLKEVRDLLYRIQRPGIAPEHVYVVDWKPKQLALFHNRGCLHSITGAFAPEEVRAFWQCNLASTDVPAGPSAADLETYA</sequence>
<evidence type="ECO:0000256" key="2">
    <source>
        <dbReference type="ARBA" id="ARBA00005896"/>
    </source>
</evidence>
<evidence type="ECO:0000256" key="5">
    <source>
        <dbReference type="ARBA" id="ARBA00023002"/>
    </source>
</evidence>
<gene>
    <name evidence="8" type="ORF">BMF94_0122</name>
</gene>
<dbReference type="PANTHER" id="PTHR43779:SF2">
    <property type="entry name" value="ALPHA-KETOGLUTARATE-DEPENDENT XANTHINE DIOXYGENASE XAN1"/>
    <property type="match status" value="1"/>
</dbReference>
<dbReference type="Gene3D" id="3.60.130.10">
    <property type="entry name" value="Clavaminate synthase-like"/>
    <property type="match status" value="1"/>
</dbReference>
<comment type="caution">
    <text evidence="8">The sequence shown here is derived from an EMBL/GenBank/DDBJ whole genome shotgun (WGS) entry which is preliminary data.</text>
</comment>
<dbReference type="Proteomes" id="UP000237144">
    <property type="component" value="Unassembled WGS sequence"/>
</dbReference>
<dbReference type="GO" id="GO:0046872">
    <property type="term" value="F:metal ion binding"/>
    <property type="evidence" value="ECO:0007669"/>
    <property type="project" value="UniProtKB-KW"/>
</dbReference>
<evidence type="ECO:0000256" key="1">
    <source>
        <dbReference type="ARBA" id="ARBA00001954"/>
    </source>
</evidence>
<evidence type="ECO:0000313" key="9">
    <source>
        <dbReference type="Proteomes" id="UP000237144"/>
    </source>
</evidence>
<comment type="cofactor">
    <cofactor evidence="1">
        <name>Fe(2+)</name>
        <dbReference type="ChEBI" id="CHEBI:29033"/>
    </cofactor>
</comment>
<keyword evidence="4" id="KW-0223">Dioxygenase</keyword>
<evidence type="ECO:0000256" key="6">
    <source>
        <dbReference type="ARBA" id="ARBA00023004"/>
    </source>
</evidence>
<dbReference type="STRING" id="741276.A0A2S5BJC3"/>
<keyword evidence="3" id="KW-0479">Metal-binding</keyword>